<dbReference type="AlphaFoldDB" id="A0A1Z4LSN1"/>
<organism evidence="2 3">
    <name type="scientific">Calothrix parasitica NIES-267</name>
    <dbReference type="NCBI Taxonomy" id="1973488"/>
    <lineage>
        <taxon>Bacteria</taxon>
        <taxon>Bacillati</taxon>
        <taxon>Cyanobacteriota</taxon>
        <taxon>Cyanophyceae</taxon>
        <taxon>Nostocales</taxon>
        <taxon>Calotrichaceae</taxon>
        <taxon>Calothrix</taxon>
    </lineage>
</organism>
<proteinExistence type="predicted"/>
<dbReference type="EMBL" id="AP018227">
    <property type="protein sequence ID" value="BAY84246.1"/>
    <property type="molecule type" value="Genomic_DNA"/>
</dbReference>
<protein>
    <recommendedName>
        <fullName evidence="1">PatA-like N-terminal domain-containing protein</fullName>
    </recommendedName>
</protein>
<evidence type="ECO:0000259" key="1">
    <source>
        <dbReference type="Pfam" id="PF14332"/>
    </source>
</evidence>
<keyword evidence="3" id="KW-1185">Reference proteome</keyword>
<reference evidence="2 3" key="1">
    <citation type="submission" date="2017-06" db="EMBL/GenBank/DDBJ databases">
        <title>Genome sequencing of cyanobaciteial culture collection at National Institute for Environmental Studies (NIES).</title>
        <authorList>
            <person name="Hirose Y."/>
            <person name="Shimura Y."/>
            <person name="Fujisawa T."/>
            <person name="Nakamura Y."/>
            <person name="Kawachi M."/>
        </authorList>
    </citation>
    <scope>NUCLEOTIDE SEQUENCE [LARGE SCALE GENOMIC DNA]</scope>
    <source>
        <strain evidence="2 3">NIES-267</strain>
    </source>
</reference>
<sequence length="293" mass="33103">MSLSSSFTDFSLAELFQLIDQGRKSGCLSVCTLPDINSAQSRAKYFYIWFRSGRIVAAANRLSGRGLVSKIAQRNWVEPQVMETIYSNASANTPLGLQFKTQDALNAEQLNLLFANQLQQVRQLFEIQKGVFKLDCKAVLPMSEMTGLSLRASEVTLMALRVLKNWQVLEDALPNIESGIRNINQNQPQIRLNPFEWRMWEFASGDISLKDIAVQLNQPTIKIQQAAFRLMLVGLIEEVPQITSNCHDYHYDMDLTWVSKYGSRAAKKYRESQAPAVSSSLLQNLVGYLRSKA</sequence>
<dbReference type="PANTHER" id="PTHR36304">
    <property type="entry name" value="DOMAIN GTPASE-ACTIVATING PROTEIN, PUTATIVE-RELATED-RELATED"/>
    <property type="match status" value="1"/>
</dbReference>
<gene>
    <name evidence="2" type="ORF">NIES267_37420</name>
</gene>
<dbReference type="Pfam" id="PF14332">
    <property type="entry name" value="DUF4388"/>
    <property type="match status" value="1"/>
</dbReference>
<dbReference type="Proteomes" id="UP000218418">
    <property type="component" value="Chromosome"/>
</dbReference>
<feature type="domain" description="PatA-like N-terminal" evidence="1">
    <location>
        <begin position="6"/>
        <end position="167"/>
    </location>
</feature>
<name>A0A1Z4LSN1_9CYAN</name>
<dbReference type="InterPro" id="IPR025497">
    <property type="entry name" value="PatA-like_N"/>
</dbReference>
<accession>A0A1Z4LSN1</accession>
<dbReference type="PANTHER" id="PTHR36304:SF4">
    <property type="entry name" value="DUF4388 DOMAIN-CONTAINING PROTEIN"/>
    <property type="match status" value="1"/>
</dbReference>
<evidence type="ECO:0000313" key="2">
    <source>
        <dbReference type="EMBL" id="BAY84246.1"/>
    </source>
</evidence>
<dbReference type="OrthoDB" id="424057at2"/>
<evidence type="ECO:0000313" key="3">
    <source>
        <dbReference type="Proteomes" id="UP000218418"/>
    </source>
</evidence>